<keyword evidence="1" id="KW-1133">Transmembrane helix</keyword>
<evidence type="ECO:0000313" key="3">
    <source>
        <dbReference type="Proteomes" id="UP000271003"/>
    </source>
</evidence>
<dbReference type="OrthoDB" id="9157128at2"/>
<dbReference type="PANTHER" id="PTHR40078:SF1">
    <property type="entry name" value="INTEGRAL MEMBRANE PROTEIN"/>
    <property type="match status" value="1"/>
</dbReference>
<feature type="transmembrane region" description="Helical" evidence="1">
    <location>
        <begin position="110"/>
        <end position="134"/>
    </location>
</feature>
<gene>
    <name evidence="2" type="ORF">SUTMEG_12750</name>
</gene>
<organism evidence="2 3">
    <name type="scientific">Sutterella megalosphaeroides</name>
    <dbReference type="NCBI Taxonomy" id="2494234"/>
    <lineage>
        <taxon>Bacteria</taxon>
        <taxon>Pseudomonadati</taxon>
        <taxon>Pseudomonadota</taxon>
        <taxon>Betaproteobacteria</taxon>
        <taxon>Burkholderiales</taxon>
        <taxon>Sutterellaceae</taxon>
        <taxon>Sutterella</taxon>
    </lineage>
</organism>
<dbReference type="KEGG" id="sutt:SUTMEG_12750"/>
<protein>
    <recommendedName>
        <fullName evidence="4">Membrane protein YczE</fullName>
    </recommendedName>
</protein>
<dbReference type="InterPro" id="IPR038750">
    <property type="entry name" value="YczE/YyaS-like"/>
</dbReference>
<keyword evidence="1" id="KW-0812">Transmembrane</keyword>
<reference evidence="2 3" key="1">
    <citation type="journal article" date="2018" name="Int. J. Syst. Evol. Microbiol.">
        <title>Mesosutterella multiformis gen. nov., sp. nov., a member of the family Sutterellaceae and Sutterella megalosphaeroides sp. nov., isolated from human faeces.</title>
        <authorList>
            <person name="Sakamoto M."/>
            <person name="Ikeyama N."/>
            <person name="Kunihiro T."/>
            <person name="Iino T."/>
            <person name="Yuki M."/>
            <person name="Ohkuma M."/>
        </authorList>
    </citation>
    <scope>NUCLEOTIDE SEQUENCE [LARGE SCALE GENOMIC DNA]</scope>
    <source>
        <strain evidence="2 3">6FBBBH3</strain>
    </source>
</reference>
<name>A0A2Z6IAH9_9BURK</name>
<feature type="transmembrane region" description="Helical" evidence="1">
    <location>
        <begin position="155"/>
        <end position="175"/>
    </location>
</feature>
<evidence type="ECO:0008006" key="4">
    <source>
        <dbReference type="Google" id="ProtNLM"/>
    </source>
</evidence>
<dbReference type="RefSeq" id="WP_123957657.1">
    <property type="nucleotide sequence ID" value="NZ_AP018786.1"/>
</dbReference>
<proteinExistence type="predicted"/>
<dbReference type="Proteomes" id="UP000271003">
    <property type="component" value="Chromosome"/>
</dbReference>
<evidence type="ECO:0000313" key="2">
    <source>
        <dbReference type="EMBL" id="BBF23384.1"/>
    </source>
</evidence>
<dbReference type="Pfam" id="PF19700">
    <property type="entry name" value="DUF6198"/>
    <property type="match status" value="1"/>
</dbReference>
<accession>A0A2Z6IAH9</accession>
<dbReference type="AlphaFoldDB" id="A0A2Z6IAH9"/>
<dbReference type="PANTHER" id="PTHR40078">
    <property type="entry name" value="INTEGRAL MEMBRANE PROTEIN-RELATED"/>
    <property type="match status" value="1"/>
</dbReference>
<keyword evidence="1" id="KW-0472">Membrane</keyword>
<feature type="transmembrane region" description="Helical" evidence="1">
    <location>
        <begin position="35"/>
        <end position="59"/>
    </location>
</feature>
<sequence length="214" mass="22732">MLKRIFIFALGLTSLSLGIALITNAHLGTSSISSFAYVLSMGTGLTMGLFVFLTNVFFFCVQTAIDPTQVLLKAVKQLPICALFGLVIDVAMKLTTGLSAMAAGSWFARAAMVLCGCVFVGFGISGMVFSRLAYLPPEGAVLAVMKRWGGSFGTLRLGVDVFIVLSAVIASLLFFGEIRGLREGTVAAALISGPTAKFFLHGWGRWMPHHGVID</sequence>
<keyword evidence="3" id="KW-1185">Reference proteome</keyword>
<evidence type="ECO:0000256" key="1">
    <source>
        <dbReference type="SAM" id="Phobius"/>
    </source>
</evidence>
<dbReference type="EMBL" id="AP018786">
    <property type="protein sequence ID" value="BBF23384.1"/>
    <property type="molecule type" value="Genomic_DNA"/>
</dbReference>